<dbReference type="EMBL" id="QJKH01000021">
    <property type="protein sequence ID" value="PXX75035.1"/>
    <property type="molecule type" value="Genomic_DNA"/>
</dbReference>
<keyword evidence="5" id="KW-0598">Phosphotransferase system</keyword>
<name>A0A318KEN2_9FIRM</name>
<dbReference type="GO" id="GO:0009401">
    <property type="term" value="P:phosphoenolpyruvate-dependent sugar phosphotransferase system"/>
    <property type="evidence" value="ECO:0007669"/>
    <property type="project" value="UniProtKB-KW"/>
</dbReference>
<dbReference type="PANTHER" id="PTHR45008:SF1">
    <property type="entry name" value="PTS SYSTEM GLUCOSE-SPECIFIC EIIA COMPONENT"/>
    <property type="match status" value="1"/>
</dbReference>
<dbReference type="Gene3D" id="2.70.70.10">
    <property type="entry name" value="Glucose Permease (Domain IIA)"/>
    <property type="match status" value="1"/>
</dbReference>
<keyword evidence="6" id="KW-0418">Kinase</keyword>
<dbReference type="PANTHER" id="PTHR45008">
    <property type="entry name" value="PTS SYSTEM GLUCOSE-SPECIFIC EIIA COMPONENT"/>
    <property type="match status" value="1"/>
</dbReference>
<dbReference type="InterPro" id="IPR011055">
    <property type="entry name" value="Dup_hybrid_motif"/>
</dbReference>
<feature type="domain" description="PTS EIIA type-1" evidence="7">
    <location>
        <begin position="37"/>
        <end position="141"/>
    </location>
</feature>
<dbReference type="RefSeq" id="WP_022937782.1">
    <property type="nucleotide sequence ID" value="NZ_CABKRQ010000003.1"/>
</dbReference>
<proteinExistence type="predicted"/>
<dbReference type="InterPro" id="IPR001127">
    <property type="entry name" value="PTS_EIIA_1_perm"/>
</dbReference>
<comment type="subcellular location">
    <subcellularLocation>
        <location evidence="1">Cytoplasm</location>
    </subcellularLocation>
</comment>
<evidence type="ECO:0000256" key="5">
    <source>
        <dbReference type="ARBA" id="ARBA00022683"/>
    </source>
</evidence>
<evidence type="ECO:0000256" key="1">
    <source>
        <dbReference type="ARBA" id="ARBA00004496"/>
    </source>
</evidence>
<dbReference type="OrthoDB" id="92465at2"/>
<dbReference type="PROSITE" id="PS51093">
    <property type="entry name" value="PTS_EIIA_TYPE_1"/>
    <property type="match status" value="1"/>
</dbReference>
<protein>
    <submittedName>
        <fullName evidence="8">Glucose-specific phosphotransferase system IIA component</fullName>
    </submittedName>
</protein>
<gene>
    <name evidence="8" type="ORF">DES51_12118</name>
</gene>
<organism evidence="8 9">
    <name type="scientific">Dielma fastidiosa</name>
    <dbReference type="NCBI Taxonomy" id="1034346"/>
    <lineage>
        <taxon>Bacteria</taxon>
        <taxon>Bacillati</taxon>
        <taxon>Bacillota</taxon>
        <taxon>Erysipelotrichia</taxon>
        <taxon>Erysipelotrichales</taxon>
        <taxon>Erysipelotrichaceae</taxon>
        <taxon>Dielma</taxon>
    </lineage>
</organism>
<evidence type="ECO:0000259" key="7">
    <source>
        <dbReference type="PROSITE" id="PS51093"/>
    </source>
</evidence>
<dbReference type="FunFam" id="2.70.70.10:FF:000001">
    <property type="entry name" value="PTS system glucose-specific IIA component"/>
    <property type="match status" value="1"/>
</dbReference>
<evidence type="ECO:0000313" key="9">
    <source>
        <dbReference type="Proteomes" id="UP000247612"/>
    </source>
</evidence>
<sequence>MGLLDLFSKKEKLPAVSDQNIVAVVKGEMIAPNQIEDKVFANETLGKTIGFIPSSNKFVSPCNGTLEVMFPTGHAFAIRMQDGTGVLVHIGINTVDLQGHGFKVLAKQGAKVQAGQKIVEADLAAIQAAGYSMTTMLIITEPTKDEYVFSSFGLKEKAEIIL</sequence>
<accession>A0A318KEN2</accession>
<dbReference type="GO" id="GO:0005737">
    <property type="term" value="C:cytoplasm"/>
    <property type="evidence" value="ECO:0007669"/>
    <property type="project" value="UniProtKB-SubCell"/>
</dbReference>
<reference evidence="8 9" key="1">
    <citation type="submission" date="2018-05" db="EMBL/GenBank/DDBJ databases">
        <title>Genomic Encyclopedia of Type Strains, Phase IV (KMG-IV): sequencing the most valuable type-strain genomes for metagenomic binning, comparative biology and taxonomic classification.</title>
        <authorList>
            <person name="Goeker M."/>
        </authorList>
    </citation>
    <scope>NUCLEOTIDE SEQUENCE [LARGE SCALE GENOMIC DNA]</scope>
    <source>
        <strain evidence="8 9">JC118</strain>
    </source>
</reference>
<comment type="caution">
    <text evidence="8">The sequence shown here is derived from an EMBL/GenBank/DDBJ whole genome shotgun (WGS) entry which is preliminary data.</text>
</comment>
<dbReference type="SUPFAM" id="SSF51261">
    <property type="entry name" value="Duplicated hybrid motif"/>
    <property type="match status" value="1"/>
</dbReference>
<evidence type="ECO:0000256" key="3">
    <source>
        <dbReference type="ARBA" id="ARBA00022597"/>
    </source>
</evidence>
<evidence type="ECO:0000256" key="2">
    <source>
        <dbReference type="ARBA" id="ARBA00022448"/>
    </source>
</evidence>
<dbReference type="GO" id="GO:0016301">
    <property type="term" value="F:kinase activity"/>
    <property type="evidence" value="ECO:0007669"/>
    <property type="project" value="UniProtKB-KW"/>
</dbReference>
<keyword evidence="9" id="KW-1185">Reference proteome</keyword>
<evidence type="ECO:0000313" key="8">
    <source>
        <dbReference type="EMBL" id="PXX75035.1"/>
    </source>
</evidence>
<evidence type="ECO:0000256" key="4">
    <source>
        <dbReference type="ARBA" id="ARBA00022679"/>
    </source>
</evidence>
<dbReference type="NCBIfam" id="TIGR00830">
    <property type="entry name" value="PTBA"/>
    <property type="match status" value="1"/>
</dbReference>
<dbReference type="PROSITE" id="PS00371">
    <property type="entry name" value="PTS_EIIA_TYPE_1_HIS"/>
    <property type="match status" value="1"/>
</dbReference>
<dbReference type="STRING" id="1034346.GCA_000313565_01479"/>
<evidence type="ECO:0000256" key="6">
    <source>
        <dbReference type="ARBA" id="ARBA00022777"/>
    </source>
</evidence>
<keyword evidence="2" id="KW-0813">Transport</keyword>
<dbReference type="InterPro" id="IPR050890">
    <property type="entry name" value="PTS_EIIA_component"/>
</dbReference>
<dbReference type="Pfam" id="PF00358">
    <property type="entry name" value="PTS_EIIA_1"/>
    <property type="match status" value="1"/>
</dbReference>
<dbReference type="AlphaFoldDB" id="A0A318KEN2"/>
<keyword evidence="3" id="KW-0762">Sugar transport</keyword>
<dbReference type="Proteomes" id="UP000247612">
    <property type="component" value="Unassembled WGS sequence"/>
</dbReference>
<keyword evidence="4 8" id="KW-0808">Transferase</keyword>